<dbReference type="EMBL" id="FXTP01000004">
    <property type="protein sequence ID" value="SMO54370.1"/>
    <property type="molecule type" value="Genomic_DNA"/>
</dbReference>
<accession>A0A521C6R4</accession>
<dbReference type="SUPFAM" id="SSF53474">
    <property type="entry name" value="alpha/beta-Hydrolases"/>
    <property type="match status" value="1"/>
</dbReference>
<dbReference type="PANTHER" id="PTHR36513:SF1">
    <property type="entry name" value="TRANSMEMBRANE PROTEIN"/>
    <property type="match status" value="1"/>
</dbReference>
<dbReference type="InterPro" id="IPR029058">
    <property type="entry name" value="AB_hydrolase_fold"/>
</dbReference>
<dbReference type="OrthoDB" id="9797755at2"/>
<evidence type="ECO:0000313" key="1">
    <source>
        <dbReference type="EMBL" id="SMO54370.1"/>
    </source>
</evidence>
<protein>
    <submittedName>
        <fullName evidence="1">Esterase/lipase superfamily enzyme</fullName>
    </submittedName>
</protein>
<keyword evidence="2" id="KW-1185">Reference proteome</keyword>
<evidence type="ECO:0000313" key="2">
    <source>
        <dbReference type="Proteomes" id="UP000317557"/>
    </source>
</evidence>
<dbReference type="RefSeq" id="WP_142453764.1">
    <property type="nucleotide sequence ID" value="NZ_FXTP01000004.1"/>
</dbReference>
<dbReference type="AlphaFoldDB" id="A0A521C6R4"/>
<dbReference type="InterPro" id="IPR010297">
    <property type="entry name" value="DUF900_hydrolase"/>
</dbReference>
<name>A0A521C6R4_9BACT</name>
<reference evidence="1 2" key="1">
    <citation type="submission" date="2017-05" db="EMBL/GenBank/DDBJ databases">
        <authorList>
            <person name="Varghese N."/>
            <person name="Submissions S."/>
        </authorList>
    </citation>
    <scope>NUCLEOTIDE SEQUENCE [LARGE SCALE GENOMIC DNA]</scope>
    <source>
        <strain evidence="1 2">DSM 21985</strain>
    </source>
</reference>
<dbReference type="PANTHER" id="PTHR36513">
    <property type="entry name" value="ABC TRANSMEMBRANE TYPE-1 DOMAIN-CONTAINING PROTEIN"/>
    <property type="match status" value="1"/>
</dbReference>
<dbReference type="Proteomes" id="UP000317557">
    <property type="component" value="Unassembled WGS sequence"/>
</dbReference>
<dbReference type="Gene3D" id="3.40.50.1820">
    <property type="entry name" value="alpha/beta hydrolase"/>
    <property type="match status" value="1"/>
</dbReference>
<proteinExistence type="predicted"/>
<dbReference type="Pfam" id="PF05990">
    <property type="entry name" value="DUF900"/>
    <property type="match status" value="1"/>
</dbReference>
<organism evidence="1 2">
    <name type="scientific">Gracilimonas mengyeensis</name>
    <dbReference type="NCBI Taxonomy" id="1302730"/>
    <lineage>
        <taxon>Bacteria</taxon>
        <taxon>Pseudomonadati</taxon>
        <taxon>Balneolota</taxon>
        <taxon>Balneolia</taxon>
        <taxon>Balneolales</taxon>
        <taxon>Balneolaceae</taxon>
        <taxon>Gracilimonas</taxon>
    </lineage>
</organism>
<gene>
    <name evidence="1" type="ORF">SAMN06265219_104157</name>
</gene>
<sequence length="581" mass="66536">MVHYYTQDLPFYFLAVRLENTKWINWDRNGTSFRFFLNQLNLSKNSSDTEQLIAVSRAFSDVETSEIEQIAESIQFICQKKLPANTIVVGLNAENQIEKTGQVSEASGIGKEGVVIDISWSEESTQGNLEEGIIALDHGPGFLLLTTSQVDRLHFGIDFLDQIDSSVTPAPEESFFESDSDYEDMDDADFDFHESVPKVITEEKIERQAKKIPQFKAYRLSRKPKPSFELSEREEEFFRKAPVNETDSKKDPGGEVFVFYGTNRAKTGNKDYYKFFGSTLGALETGWLKINIPPGHEVGKMERPFKFLFIKRKAKKKKHILISDMLETNEDRFYELLKHRLSKSDKSALIFIHGYNNSFAACAWRTAQICYDVNFKGVGGFFSWPSAAKPHFYGSDIEYADASVLDFETFLKGIVTKTGVEEIHLVAHSMGNRILTSSISSLQQDGDFRDELHKIYQLIMAAPDVDQEVFKRNIMPYFQQVGQRRTLYASDRDKALAFSEWLRVKRPRLGDGGKSVFVENGIDSIDASNINPPKWLDHSYVFETKPLISDLKRVIYQNDGPEVRDLKQRKKNGIDYWVFPK</sequence>